<dbReference type="InterPro" id="IPR004883">
    <property type="entry name" value="LOB"/>
</dbReference>
<proteinExistence type="inferred from homology"/>
<name>A0A438K8P9_VITVI</name>
<evidence type="ECO:0000313" key="4">
    <source>
        <dbReference type="Proteomes" id="UP000288805"/>
    </source>
</evidence>
<dbReference type="PANTHER" id="PTHR31301:SF186">
    <property type="entry name" value="OS09G0364100 PROTEIN"/>
    <property type="match status" value="1"/>
</dbReference>
<protein>
    <submittedName>
        <fullName evidence="3">LOB domain-containing protein 22</fullName>
    </submittedName>
</protein>
<comment type="caution">
    <text evidence="3">The sequence shown here is derived from an EMBL/GenBank/DDBJ whole genome shotgun (WGS) entry which is preliminary data.</text>
</comment>
<dbReference type="PANTHER" id="PTHR31301">
    <property type="entry name" value="LOB DOMAIN-CONTAINING PROTEIN 4-RELATED"/>
    <property type="match status" value="1"/>
</dbReference>
<comment type="similarity">
    <text evidence="1">Belongs to the LOB domain-containing protein family.</text>
</comment>
<evidence type="ECO:0000259" key="2">
    <source>
        <dbReference type="PROSITE" id="PS50891"/>
    </source>
</evidence>
<organism evidence="3 4">
    <name type="scientific">Vitis vinifera</name>
    <name type="common">Grape</name>
    <dbReference type="NCBI Taxonomy" id="29760"/>
    <lineage>
        <taxon>Eukaryota</taxon>
        <taxon>Viridiplantae</taxon>
        <taxon>Streptophyta</taxon>
        <taxon>Embryophyta</taxon>
        <taxon>Tracheophyta</taxon>
        <taxon>Spermatophyta</taxon>
        <taxon>Magnoliopsida</taxon>
        <taxon>eudicotyledons</taxon>
        <taxon>Gunneridae</taxon>
        <taxon>Pentapetalae</taxon>
        <taxon>rosids</taxon>
        <taxon>Vitales</taxon>
        <taxon>Vitaceae</taxon>
        <taxon>Viteae</taxon>
        <taxon>Vitis</taxon>
    </lineage>
</organism>
<feature type="domain" description="LOB" evidence="2">
    <location>
        <begin position="18"/>
        <end position="119"/>
    </location>
</feature>
<gene>
    <name evidence="3" type="primary">LBD22_1</name>
    <name evidence="3" type="ORF">CK203_003548</name>
</gene>
<reference evidence="3 4" key="1">
    <citation type="journal article" date="2018" name="PLoS Genet.">
        <title>Population sequencing reveals clonal diversity and ancestral inbreeding in the grapevine cultivar Chardonnay.</title>
        <authorList>
            <person name="Roach M.J."/>
            <person name="Johnson D.L."/>
            <person name="Bohlmann J."/>
            <person name="van Vuuren H.J."/>
            <person name="Jones S.J."/>
            <person name="Pretorius I.S."/>
            <person name="Schmidt S.A."/>
            <person name="Borneman A.R."/>
        </authorList>
    </citation>
    <scope>NUCLEOTIDE SEQUENCE [LARGE SCALE GENOMIC DNA]</scope>
    <source>
        <strain evidence="4">cv. Chardonnay</strain>
        <tissue evidence="3">Leaf</tissue>
    </source>
</reference>
<dbReference type="AlphaFoldDB" id="A0A438K8P9"/>
<evidence type="ECO:0000313" key="3">
    <source>
        <dbReference type="EMBL" id="RVX17583.1"/>
    </source>
</evidence>
<dbReference type="Pfam" id="PF03195">
    <property type="entry name" value="LOB"/>
    <property type="match status" value="1"/>
</dbReference>
<evidence type="ECO:0000256" key="1">
    <source>
        <dbReference type="ARBA" id="ARBA00005474"/>
    </source>
</evidence>
<dbReference type="EMBL" id="QGNW01000013">
    <property type="protein sequence ID" value="RVX17583.1"/>
    <property type="molecule type" value="Genomic_DNA"/>
</dbReference>
<dbReference type="PROSITE" id="PS50891">
    <property type="entry name" value="LOB"/>
    <property type="match status" value="1"/>
</dbReference>
<dbReference type="Proteomes" id="UP000288805">
    <property type="component" value="Unassembled WGS sequence"/>
</dbReference>
<accession>A0A438K8P9</accession>
<sequence length="158" mass="17485">MKVSESEPSAAAGRHGSQACAACKYQRRKCKPDCSLAPFFPSRDKERFRNVHKLFGVANVTKILQEIPPSFREIAMKCIIYESSARAIAPVGGLGEVGLGLERLIAVHMAELEAVRGQLEAFRAMERANGEGVVMRQRSVKRRRLCVVGSRVWTSVKV</sequence>